<dbReference type="SMART" id="SM00089">
    <property type="entry name" value="PKD"/>
    <property type="match status" value="3"/>
</dbReference>
<dbReference type="SUPFAM" id="SSF49299">
    <property type="entry name" value="PKD domain"/>
    <property type="match status" value="3"/>
</dbReference>
<dbReference type="PANTHER" id="PTHR46730:SF1">
    <property type="entry name" value="PLAT DOMAIN-CONTAINING PROTEIN"/>
    <property type="match status" value="1"/>
</dbReference>
<evidence type="ECO:0000313" key="8">
    <source>
        <dbReference type="Proteomes" id="UP000248745"/>
    </source>
</evidence>
<sequence>MPRFLKQFLILAGISALTTESRGQCGAFISNLSDTIPACKNTKVQLDATINSTGTFFKVLDTVWTPATGLTNPNIINPVASIGTTSQGYKLTVHALTANNFVTNGNFSAGNTGFTTSYVVGTGGTWGLLSLEGTYGVSSNPNLLHTNFSSFYDHTVGTSAGSMLVVNGASVANVNIWCQTITVVPNTTYDFSAWGASCTNSSPAILQFAINGNLLGTPLSLPSTTAQWVQFHTTWFSGNNTSIQICITDQQTAVSGNDFAIDDIEFREVCTVEDSTYIAVTNMQPQISQTVNLGCLSDTLNVQAQNNGGDVPSQYVWDFGDGTGATTANAQHVYPTQGQYTVKLVTKKNNCADSASVTIDTRHPLTIAAASDKDTVCAGGSVQFSNTDNGTTALNYSWDFGDGSPIDNTSGPSHVYSTAGVYTVTHTVTDQVPCSDTTQLTIVVQPGPTATFLASDSVICQGTSINFQSTVTDGFKRLNWNFGDADSIQAITQTMHSYDKAGDYTVTLTVDYPVCPSAIVSKNVHVLPIPKVYVGRDTAMCPNSGPIPIYNHWTNGPDVSYLWNTGETTQSIMANAVGIYWLKASDTLGCTTSDSLEVFRNCYLNIPNAFTPDGDGNNEYFFPRQLLSSKLVSFHMQIFNRWGQLIFETFSTSGRGWDGKFNDKPQPSGVYVYMIEAQIEGAPVEKYQGNVTLLR</sequence>
<dbReference type="PROSITE" id="PS50093">
    <property type="entry name" value="PKD"/>
    <property type="match status" value="3"/>
</dbReference>
<keyword evidence="4" id="KW-1133">Transmembrane helix</keyword>
<evidence type="ECO:0000313" key="7">
    <source>
        <dbReference type="EMBL" id="PZF75004.1"/>
    </source>
</evidence>
<dbReference type="InterPro" id="IPR013783">
    <property type="entry name" value="Ig-like_fold"/>
</dbReference>
<protein>
    <recommendedName>
        <fullName evidence="6">PKD domain-containing protein</fullName>
    </recommendedName>
</protein>
<dbReference type="Proteomes" id="UP000248745">
    <property type="component" value="Unassembled WGS sequence"/>
</dbReference>
<feature type="domain" description="PKD" evidence="6">
    <location>
        <begin position="312"/>
        <end position="344"/>
    </location>
</feature>
<dbReference type="NCBIfam" id="TIGR04131">
    <property type="entry name" value="Bac_Flav_CTERM"/>
    <property type="match status" value="1"/>
</dbReference>
<evidence type="ECO:0000259" key="6">
    <source>
        <dbReference type="PROSITE" id="PS50093"/>
    </source>
</evidence>
<feature type="domain" description="PKD" evidence="6">
    <location>
        <begin position="448"/>
        <end position="526"/>
    </location>
</feature>
<name>A0A2W2B3V5_9BACT</name>
<dbReference type="Pfam" id="PF18911">
    <property type="entry name" value="PKD_4"/>
    <property type="match status" value="3"/>
</dbReference>
<feature type="domain" description="PKD" evidence="6">
    <location>
        <begin position="365"/>
        <end position="449"/>
    </location>
</feature>
<keyword evidence="3" id="KW-0677">Repeat</keyword>
<organism evidence="7 8">
    <name type="scientific">Taibaiella soli</name>
    <dbReference type="NCBI Taxonomy" id="1649169"/>
    <lineage>
        <taxon>Bacteria</taxon>
        <taxon>Pseudomonadati</taxon>
        <taxon>Bacteroidota</taxon>
        <taxon>Chitinophagia</taxon>
        <taxon>Chitinophagales</taxon>
        <taxon>Chitinophagaceae</taxon>
        <taxon>Taibaiella</taxon>
    </lineage>
</organism>
<comment type="caution">
    <text evidence="7">The sequence shown here is derived from an EMBL/GenBank/DDBJ whole genome shotgun (WGS) entry which is preliminary data.</text>
</comment>
<evidence type="ECO:0000256" key="3">
    <source>
        <dbReference type="ARBA" id="ARBA00022737"/>
    </source>
</evidence>
<dbReference type="GO" id="GO:0006816">
    <property type="term" value="P:calcium ion transport"/>
    <property type="evidence" value="ECO:0007669"/>
    <property type="project" value="TreeGrafter"/>
</dbReference>
<dbReference type="PANTHER" id="PTHR46730">
    <property type="entry name" value="POLYCYSTIN-1"/>
    <property type="match status" value="1"/>
</dbReference>
<dbReference type="Gene3D" id="2.60.40.10">
    <property type="entry name" value="Immunoglobulins"/>
    <property type="match status" value="3"/>
</dbReference>
<comment type="subcellular location">
    <subcellularLocation>
        <location evidence="1">Membrane</location>
        <topology evidence="1">Multi-pass membrane protein</topology>
    </subcellularLocation>
</comment>
<gene>
    <name evidence="7" type="ORF">DN068_00165</name>
</gene>
<evidence type="ECO:0000256" key="2">
    <source>
        <dbReference type="ARBA" id="ARBA00022692"/>
    </source>
</evidence>
<proteinExistence type="predicted"/>
<dbReference type="GO" id="GO:0005261">
    <property type="term" value="F:monoatomic cation channel activity"/>
    <property type="evidence" value="ECO:0007669"/>
    <property type="project" value="TreeGrafter"/>
</dbReference>
<dbReference type="InterPro" id="IPR026341">
    <property type="entry name" value="T9SS_type_B"/>
</dbReference>
<dbReference type="EMBL" id="QKTW01000001">
    <property type="protein sequence ID" value="PZF75004.1"/>
    <property type="molecule type" value="Genomic_DNA"/>
</dbReference>
<dbReference type="AlphaFoldDB" id="A0A2W2B3V5"/>
<dbReference type="RefSeq" id="WP_110996852.1">
    <property type="nucleotide sequence ID" value="NZ_QKTW01000001.1"/>
</dbReference>
<dbReference type="InterPro" id="IPR000601">
    <property type="entry name" value="PKD_dom"/>
</dbReference>
<keyword evidence="8" id="KW-1185">Reference proteome</keyword>
<dbReference type="OrthoDB" id="1652165at2"/>
<dbReference type="InterPro" id="IPR022409">
    <property type="entry name" value="PKD/Chitinase_dom"/>
</dbReference>
<keyword evidence="5" id="KW-0472">Membrane</keyword>
<dbReference type="Pfam" id="PF13585">
    <property type="entry name" value="CHU_C"/>
    <property type="match status" value="1"/>
</dbReference>
<dbReference type="CDD" id="cd00146">
    <property type="entry name" value="PKD"/>
    <property type="match status" value="3"/>
</dbReference>
<evidence type="ECO:0000256" key="1">
    <source>
        <dbReference type="ARBA" id="ARBA00004141"/>
    </source>
</evidence>
<dbReference type="GO" id="GO:0005886">
    <property type="term" value="C:plasma membrane"/>
    <property type="evidence" value="ECO:0007669"/>
    <property type="project" value="TreeGrafter"/>
</dbReference>
<reference evidence="7 8" key="1">
    <citation type="submission" date="2018-06" db="EMBL/GenBank/DDBJ databases">
        <title>Mucibacter soli gen. nov., sp. nov., a new member of the family Chitinophagaceae producing mucin.</title>
        <authorList>
            <person name="Kim M.-K."/>
            <person name="Park S."/>
            <person name="Kim T.-S."/>
            <person name="Joung Y."/>
            <person name="Han J.-H."/>
            <person name="Kim S.B."/>
        </authorList>
    </citation>
    <scope>NUCLEOTIDE SEQUENCE [LARGE SCALE GENOMIC DNA]</scope>
    <source>
        <strain evidence="7 8">R1-15</strain>
    </source>
</reference>
<keyword evidence="2" id="KW-0812">Transmembrane</keyword>
<evidence type="ECO:0000256" key="5">
    <source>
        <dbReference type="ARBA" id="ARBA00023136"/>
    </source>
</evidence>
<accession>A0A2W2B3V5</accession>
<evidence type="ECO:0000256" key="4">
    <source>
        <dbReference type="ARBA" id="ARBA00022989"/>
    </source>
</evidence>
<dbReference type="Gene3D" id="2.60.120.260">
    <property type="entry name" value="Galactose-binding domain-like"/>
    <property type="match status" value="1"/>
</dbReference>
<dbReference type="InterPro" id="IPR035986">
    <property type="entry name" value="PKD_dom_sf"/>
</dbReference>